<dbReference type="InParanoid" id="A0A0C3DGP5"/>
<dbReference type="AlphaFoldDB" id="A0A0C3DGP5"/>
<proteinExistence type="predicted"/>
<evidence type="ECO:0000256" key="1">
    <source>
        <dbReference type="SAM" id="MobiDB-lite"/>
    </source>
</evidence>
<sequence>MSEEPPIPPINTLLEGQDSNTETNELEPLVGMPEQDGSYVPEGSDICDHNHPQGSRDDANMNSHANPGGTVGDYQQQQGSGGTDGDDDGPDNEATSSQVTASKLPPKVSSSRDNSKMLLHDFKDDSVRSLTKAGQQHFHQYIAVIEAFPFANEKETICRSALDQAAAMTCDEDKPWKNEVFGDLIKAQWWGPKGDARRLRLSRENVYMEVPIQMLALVTCAVDCTLTGLPVRHNLDFMDTQYRNKWASYVKLLQEFQQKSPKYMAKVVQNIQDLTGHQMPKSTQRPHYDFQALEDSVLE</sequence>
<name>A0A0C3DGP5_9AGAM</name>
<evidence type="ECO:0000313" key="3">
    <source>
        <dbReference type="EMBL" id="KIM55524.1"/>
    </source>
</evidence>
<dbReference type="EMBL" id="KN822133">
    <property type="protein sequence ID" value="KIM55524.1"/>
    <property type="molecule type" value="Genomic_DNA"/>
</dbReference>
<accession>A0A0C3DGP5</accession>
<keyword evidence="4" id="KW-1185">Reference proteome</keyword>
<protein>
    <recommendedName>
        <fullName evidence="2">DUF6532 domain-containing protein</fullName>
    </recommendedName>
</protein>
<feature type="region of interest" description="Disordered" evidence="1">
    <location>
        <begin position="1"/>
        <end position="114"/>
    </location>
</feature>
<dbReference type="HOGENOM" id="CLU_931144_0_0_1"/>
<organism evidence="3 4">
    <name type="scientific">Scleroderma citrinum Foug A</name>
    <dbReference type="NCBI Taxonomy" id="1036808"/>
    <lineage>
        <taxon>Eukaryota</taxon>
        <taxon>Fungi</taxon>
        <taxon>Dikarya</taxon>
        <taxon>Basidiomycota</taxon>
        <taxon>Agaricomycotina</taxon>
        <taxon>Agaricomycetes</taxon>
        <taxon>Agaricomycetidae</taxon>
        <taxon>Boletales</taxon>
        <taxon>Sclerodermatineae</taxon>
        <taxon>Sclerodermataceae</taxon>
        <taxon>Scleroderma</taxon>
    </lineage>
</organism>
<dbReference type="Proteomes" id="UP000053989">
    <property type="component" value="Unassembled WGS sequence"/>
</dbReference>
<dbReference type="Pfam" id="PF20149">
    <property type="entry name" value="DUF6532"/>
    <property type="match status" value="1"/>
</dbReference>
<evidence type="ECO:0000259" key="2">
    <source>
        <dbReference type="Pfam" id="PF20149"/>
    </source>
</evidence>
<feature type="compositionally biased region" description="Basic and acidic residues" evidence="1">
    <location>
        <begin position="46"/>
        <end position="59"/>
    </location>
</feature>
<gene>
    <name evidence="3" type="ORF">SCLCIDRAFT_30308</name>
</gene>
<feature type="domain" description="DUF6532" evidence="2">
    <location>
        <begin position="169"/>
        <end position="256"/>
    </location>
</feature>
<reference evidence="3 4" key="1">
    <citation type="submission" date="2014-04" db="EMBL/GenBank/DDBJ databases">
        <authorList>
            <consortium name="DOE Joint Genome Institute"/>
            <person name="Kuo A."/>
            <person name="Kohler A."/>
            <person name="Nagy L.G."/>
            <person name="Floudas D."/>
            <person name="Copeland A."/>
            <person name="Barry K.W."/>
            <person name="Cichocki N."/>
            <person name="Veneault-Fourrey C."/>
            <person name="LaButti K."/>
            <person name="Lindquist E.A."/>
            <person name="Lipzen A."/>
            <person name="Lundell T."/>
            <person name="Morin E."/>
            <person name="Murat C."/>
            <person name="Sun H."/>
            <person name="Tunlid A."/>
            <person name="Henrissat B."/>
            <person name="Grigoriev I.V."/>
            <person name="Hibbett D.S."/>
            <person name="Martin F."/>
            <person name="Nordberg H.P."/>
            <person name="Cantor M.N."/>
            <person name="Hua S.X."/>
        </authorList>
    </citation>
    <scope>NUCLEOTIDE SEQUENCE [LARGE SCALE GENOMIC DNA]</scope>
    <source>
        <strain evidence="3 4">Foug A</strain>
    </source>
</reference>
<dbReference type="OrthoDB" id="2603830at2759"/>
<reference evidence="4" key="2">
    <citation type="submission" date="2015-01" db="EMBL/GenBank/DDBJ databases">
        <title>Evolutionary Origins and Diversification of the Mycorrhizal Mutualists.</title>
        <authorList>
            <consortium name="DOE Joint Genome Institute"/>
            <consortium name="Mycorrhizal Genomics Consortium"/>
            <person name="Kohler A."/>
            <person name="Kuo A."/>
            <person name="Nagy L.G."/>
            <person name="Floudas D."/>
            <person name="Copeland A."/>
            <person name="Barry K.W."/>
            <person name="Cichocki N."/>
            <person name="Veneault-Fourrey C."/>
            <person name="LaButti K."/>
            <person name="Lindquist E.A."/>
            <person name="Lipzen A."/>
            <person name="Lundell T."/>
            <person name="Morin E."/>
            <person name="Murat C."/>
            <person name="Riley R."/>
            <person name="Ohm R."/>
            <person name="Sun H."/>
            <person name="Tunlid A."/>
            <person name="Henrissat B."/>
            <person name="Grigoriev I.V."/>
            <person name="Hibbett D.S."/>
            <person name="Martin F."/>
        </authorList>
    </citation>
    <scope>NUCLEOTIDE SEQUENCE [LARGE SCALE GENOMIC DNA]</scope>
    <source>
        <strain evidence="4">Foug A</strain>
    </source>
</reference>
<evidence type="ECO:0000313" key="4">
    <source>
        <dbReference type="Proteomes" id="UP000053989"/>
    </source>
</evidence>
<dbReference type="InterPro" id="IPR045341">
    <property type="entry name" value="DUF6532"/>
</dbReference>